<evidence type="ECO:0000313" key="2">
    <source>
        <dbReference type="Proteomes" id="UP001380953"/>
    </source>
</evidence>
<gene>
    <name evidence="1" type="ORF">WKI47_04200</name>
</gene>
<feature type="non-terminal residue" evidence="1">
    <location>
        <position position="1"/>
    </location>
</feature>
<dbReference type="EMBL" id="JBBKAR010000011">
    <property type="protein sequence ID" value="MEJ8303114.1"/>
    <property type="molecule type" value="Genomic_DNA"/>
</dbReference>
<evidence type="ECO:0000313" key="1">
    <source>
        <dbReference type="EMBL" id="MEJ8303114.1"/>
    </source>
</evidence>
<dbReference type="Proteomes" id="UP001380953">
    <property type="component" value="Unassembled WGS sequence"/>
</dbReference>
<sequence length="101" mass="11747">ARWYDPSMGRFINEDTYEGELTDTLSQNLYAYVSSNPLKYVDPSGHIKNTAYYEIDFMLQESMGLRKGSTKYWSNRSMLGVVFQEVYADKNNNTLNIFMVC</sequence>
<name>A0ACC6P9C1_9BACL</name>
<organism evidence="1 2">
    <name type="scientific">Saccharibacillus sacchari</name>
    <dbReference type="NCBI Taxonomy" id="456493"/>
    <lineage>
        <taxon>Bacteria</taxon>
        <taxon>Bacillati</taxon>
        <taxon>Bacillota</taxon>
        <taxon>Bacilli</taxon>
        <taxon>Bacillales</taxon>
        <taxon>Paenibacillaceae</taxon>
        <taxon>Saccharibacillus</taxon>
    </lineage>
</organism>
<proteinExistence type="predicted"/>
<protein>
    <submittedName>
        <fullName evidence="1">RHS repeat-associated core domain-containing protein</fullName>
    </submittedName>
</protein>
<accession>A0ACC6P9C1</accession>
<keyword evidence="2" id="KW-1185">Reference proteome</keyword>
<reference evidence="1" key="1">
    <citation type="submission" date="2024-03" db="EMBL/GenBank/DDBJ databases">
        <title>Whole genome sequecning of epiphytes from Marcgravia umbellata leaves.</title>
        <authorList>
            <person name="Kumar G."/>
            <person name="Savka M.A."/>
        </authorList>
    </citation>
    <scope>NUCLEOTIDE SEQUENCE</scope>
    <source>
        <strain evidence="1">RIT_BL5</strain>
    </source>
</reference>
<comment type="caution">
    <text evidence="1">The sequence shown here is derived from an EMBL/GenBank/DDBJ whole genome shotgun (WGS) entry which is preliminary data.</text>
</comment>